<dbReference type="InterPro" id="IPR001466">
    <property type="entry name" value="Beta-lactam-related"/>
</dbReference>
<dbReference type="Gene3D" id="3.40.710.10">
    <property type="entry name" value="DD-peptidase/beta-lactamase superfamily"/>
    <property type="match status" value="1"/>
</dbReference>
<dbReference type="AlphaFoldDB" id="A0A3D1JCJ8"/>
<accession>A0A3D1JCJ8</accession>
<evidence type="ECO:0000313" key="3">
    <source>
        <dbReference type="Proteomes" id="UP000264141"/>
    </source>
</evidence>
<name>A0A3D1JCJ8_9CHLR</name>
<dbReference type="GO" id="GO:0016787">
    <property type="term" value="F:hydrolase activity"/>
    <property type="evidence" value="ECO:0007669"/>
    <property type="project" value="UniProtKB-KW"/>
</dbReference>
<dbReference type="Pfam" id="PF00144">
    <property type="entry name" value="Beta-lactamase"/>
    <property type="match status" value="1"/>
</dbReference>
<keyword evidence="2" id="KW-0378">Hydrolase</keyword>
<organism evidence="2 3">
    <name type="scientific">Anaerolinea thermolimosa</name>
    <dbReference type="NCBI Taxonomy" id="229919"/>
    <lineage>
        <taxon>Bacteria</taxon>
        <taxon>Bacillati</taxon>
        <taxon>Chloroflexota</taxon>
        <taxon>Anaerolineae</taxon>
        <taxon>Anaerolineales</taxon>
        <taxon>Anaerolineaceae</taxon>
        <taxon>Anaerolinea</taxon>
    </lineage>
</organism>
<dbReference type="EMBL" id="DPBP01000002">
    <property type="protein sequence ID" value="HCE16252.1"/>
    <property type="molecule type" value="Genomic_DNA"/>
</dbReference>
<sequence>MIIHPLQRSTPEAVGISSRAILAFVDEAEAALDELHSFMLLRHGKVAAEGWWKPYAPHLPHMLFSLSKSFTSTAIGLAVAEGRLSIDDPVLKFFPEEAPPSPSENLKAMRLRQLLSMSTGHQEDTTGRMTSAEDGNWVRAFLSLPVEHKPGTHFVYNSGATYMLSAVIQKVTGTTLLEYLKPRLFEPLGIENPTWETCPRGINVGGWGLSIRTEDIARFGQLLLQKGLWEGKQIVPEAWVEEATSRQVSNGSNPESDWEQGYGYQFWRCRHGAYRGDGAFGQFCLVMPIQDAVLAITAGVGDMQAVLNLIWKHLLPAMQSAPLPEDPSLHQTLNQRLTHLARPLPTGITPPDLSASVTGKRYVFPENEMKLQAATFGFTEHGSTLTLEMNGDTQQVLCGAGEWVEEKMRFLQPQPAPVMAAGAWISADTYRAVLRFHTSPFYLTLTARWSDAGTTLHWNARMNVSFGPTQFPELVGKAQSI</sequence>
<proteinExistence type="predicted"/>
<evidence type="ECO:0000259" key="1">
    <source>
        <dbReference type="Pfam" id="PF00144"/>
    </source>
</evidence>
<dbReference type="SUPFAM" id="SSF56601">
    <property type="entry name" value="beta-lactamase/transpeptidase-like"/>
    <property type="match status" value="1"/>
</dbReference>
<protein>
    <submittedName>
        <fullName evidence="2">Serine hydrolase</fullName>
    </submittedName>
</protein>
<dbReference type="PANTHER" id="PTHR43283">
    <property type="entry name" value="BETA-LACTAMASE-RELATED"/>
    <property type="match status" value="1"/>
</dbReference>
<dbReference type="PANTHER" id="PTHR43283:SF7">
    <property type="entry name" value="BETA-LACTAMASE-RELATED DOMAIN-CONTAINING PROTEIN"/>
    <property type="match status" value="1"/>
</dbReference>
<gene>
    <name evidence="2" type="ORF">DEQ80_00195</name>
</gene>
<dbReference type="InterPro" id="IPR050789">
    <property type="entry name" value="Diverse_Enzym_Activities"/>
</dbReference>
<evidence type="ECO:0000313" key="2">
    <source>
        <dbReference type="EMBL" id="HCE16252.1"/>
    </source>
</evidence>
<dbReference type="Proteomes" id="UP000264141">
    <property type="component" value="Unassembled WGS sequence"/>
</dbReference>
<reference evidence="2 3" key="1">
    <citation type="journal article" date="2018" name="Nat. Biotechnol.">
        <title>A standardized bacterial taxonomy based on genome phylogeny substantially revises the tree of life.</title>
        <authorList>
            <person name="Parks D.H."/>
            <person name="Chuvochina M."/>
            <person name="Waite D.W."/>
            <person name="Rinke C."/>
            <person name="Skarshewski A."/>
            <person name="Chaumeil P.A."/>
            <person name="Hugenholtz P."/>
        </authorList>
    </citation>
    <scope>NUCLEOTIDE SEQUENCE [LARGE SCALE GENOMIC DNA]</scope>
    <source>
        <strain evidence="2">UBA8781</strain>
    </source>
</reference>
<dbReference type="InterPro" id="IPR012338">
    <property type="entry name" value="Beta-lactam/transpept-like"/>
</dbReference>
<comment type="caution">
    <text evidence="2">The sequence shown here is derived from an EMBL/GenBank/DDBJ whole genome shotgun (WGS) entry which is preliminary data.</text>
</comment>
<dbReference type="STRING" id="229919.GCA_001050195_02778"/>
<feature type="domain" description="Beta-lactamase-related" evidence="1">
    <location>
        <begin position="38"/>
        <end position="297"/>
    </location>
</feature>